<keyword evidence="7 13" id="KW-0808">Transferase</keyword>
<evidence type="ECO:0000256" key="13">
    <source>
        <dbReference type="HAMAP-Rule" id="MF_00409"/>
    </source>
</evidence>
<evidence type="ECO:0000313" key="15">
    <source>
        <dbReference type="Proteomes" id="UP000664303"/>
    </source>
</evidence>
<comment type="similarity">
    <text evidence="13">Belongs to the LpxK family.</text>
</comment>
<feature type="binding site" evidence="13">
    <location>
        <begin position="60"/>
        <end position="67"/>
    </location>
    <ligand>
        <name>ATP</name>
        <dbReference type="ChEBI" id="CHEBI:30616"/>
    </ligand>
</feature>
<sequence length="330" mass="35161">MAGATRIERAWYAGAPWLWLLRPLEILFRAVSALRRGLYIRGWLPSHRAGVPVVVVGNITVGGTGKTPIVIALVEALRAAGHRPGVVSRGYGGSGGAYPLAVTAASDAAQVGDEPLLIARRTGAPCVVDPDRGRAAARLEADYDVDLIISDDGLQHYRLRRDFEIAVLDAQRRTGNGWCLPAGPLREPAGRLANVDWVLLRGGDGARDGVRYLPTALVDVASGERRDFSPGALSPRVRAIAGIGQPAQFFASLRAAGFEVSETVFPDHHHFSLADLAGENTPVIMTEKDAVKCAGLLAPEDAGRYWYLCIDARLPAPLVDAVLALTARAS</sequence>
<keyword evidence="10 13" id="KW-0067">ATP-binding</keyword>
<keyword evidence="6 13" id="KW-0441">Lipid A biosynthesis</keyword>
<accession>A0A939INU4</accession>
<comment type="function">
    <text evidence="1 13">Transfers the gamma-phosphate of ATP to the 4'-position of a tetraacyldisaccharide 1-phosphate intermediate (termed DS-1-P) to form tetraacyldisaccharide 1,4'-bis-phosphate (lipid IVA).</text>
</comment>
<dbReference type="HAMAP" id="MF_00409">
    <property type="entry name" value="LpxK"/>
    <property type="match status" value="1"/>
</dbReference>
<keyword evidence="15" id="KW-1185">Reference proteome</keyword>
<evidence type="ECO:0000313" key="14">
    <source>
        <dbReference type="EMBL" id="MBN7798407.1"/>
    </source>
</evidence>
<dbReference type="EC" id="2.7.1.130" evidence="3 13"/>
<comment type="catalytic activity">
    <reaction evidence="13">
        <text>a lipid A disaccharide + ATP = a lipid IVA + ADP + H(+)</text>
        <dbReference type="Rhea" id="RHEA:67840"/>
        <dbReference type="ChEBI" id="CHEBI:15378"/>
        <dbReference type="ChEBI" id="CHEBI:30616"/>
        <dbReference type="ChEBI" id="CHEBI:176343"/>
        <dbReference type="ChEBI" id="CHEBI:176425"/>
        <dbReference type="ChEBI" id="CHEBI:456216"/>
        <dbReference type="EC" id="2.7.1.130"/>
    </reaction>
</comment>
<dbReference type="Proteomes" id="UP000664303">
    <property type="component" value="Unassembled WGS sequence"/>
</dbReference>
<name>A0A939INU4_9GAMM</name>
<dbReference type="NCBIfam" id="TIGR00682">
    <property type="entry name" value="lpxK"/>
    <property type="match status" value="1"/>
</dbReference>
<evidence type="ECO:0000256" key="3">
    <source>
        <dbReference type="ARBA" id="ARBA00012071"/>
    </source>
</evidence>
<evidence type="ECO:0000256" key="7">
    <source>
        <dbReference type="ARBA" id="ARBA00022679"/>
    </source>
</evidence>
<protein>
    <recommendedName>
        <fullName evidence="4 13">Tetraacyldisaccharide 4'-kinase</fullName>
        <ecNumber evidence="3 13">2.7.1.130</ecNumber>
    </recommendedName>
    <alternativeName>
        <fullName evidence="12 13">Lipid A 4'-kinase</fullName>
    </alternativeName>
</protein>
<dbReference type="GO" id="GO:0009244">
    <property type="term" value="P:lipopolysaccharide core region biosynthetic process"/>
    <property type="evidence" value="ECO:0007669"/>
    <property type="project" value="TreeGrafter"/>
</dbReference>
<proteinExistence type="inferred from homology"/>
<keyword evidence="8 13" id="KW-0547">Nucleotide-binding</keyword>
<dbReference type="GO" id="GO:0005524">
    <property type="term" value="F:ATP binding"/>
    <property type="evidence" value="ECO:0007669"/>
    <property type="project" value="UniProtKB-UniRule"/>
</dbReference>
<comment type="pathway">
    <text evidence="2 13">Glycolipid biosynthesis; lipid IV(A) biosynthesis; lipid IV(A) from (3R)-3-hydroxytetradecanoyl-[acyl-carrier-protein] and UDP-N-acetyl-alpha-D-glucosamine: step 6/6.</text>
</comment>
<evidence type="ECO:0000256" key="10">
    <source>
        <dbReference type="ARBA" id="ARBA00022840"/>
    </source>
</evidence>
<dbReference type="PANTHER" id="PTHR42724">
    <property type="entry name" value="TETRAACYLDISACCHARIDE 4'-KINASE"/>
    <property type="match status" value="1"/>
</dbReference>
<organism evidence="14 15">
    <name type="scientific">Parahaliea mediterranea</name>
    <dbReference type="NCBI Taxonomy" id="651086"/>
    <lineage>
        <taxon>Bacteria</taxon>
        <taxon>Pseudomonadati</taxon>
        <taxon>Pseudomonadota</taxon>
        <taxon>Gammaproteobacteria</taxon>
        <taxon>Cellvibrionales</taxon>
        <taxon>Halieaceae</taxon>
        <taxon>Parahaliea</taxon>
    </lineage>
</organism>
<evidence type="ECO:0000256" key="4">
    <source>
        <dbReference type="ARBA" id="ARBA00016436"/>
    </source>
</evidence>
<dbReference type="GO" id="GO:0009029">
    <property type="term" value="F:lipid-A 4'-kinase activity"/>
    <property type="evidence" value="ECO:0007669"/>
    <property type="project" value="UniProtKB-UniRule"/>
</dbReference>
<dbReference type="InterPro" id="IPR003758">
    <property type="entry name" value="LpxK"/>
</dbReference>
<dbReference type="EMBL" id="JAFKCZ010000014">
    <property type="protein sequence ID" value="MBN7798407.1"/>
    <property type="molecule type" value="Genomic_DNA"/>
</dbReference>
<dbReference type="AlphaFoldDB" id="A0A939INU4"/>
<gene>
    <name evidence="13" type="primary">lpxK</name>
    <name evidence="14" type="ORF">JYP50_17520</name>
</gene>
<evidence type="ECO:0000256" key="11">
    <source>
        <dbReference type="ARBA" id="ARBA00023098"/>
    </source>
</evidence>
<dbReference type="Pfam" id="PF02606">
    <property type="entry name" value="LpxK"/>
    <property type="match status" value="1"/>
</dbReference>
<evidence type="ECO:0000256" key="12">
    <source>
        <dbReference type="ARBA" id="ARBA00029757"/>
    </source>
</evidence>
<dbReference type="GO" id="GO:0009245">
    <property type="term" value="P:lipid A biosynthetic process"/>
    <property type="evidence" value="ECO:0007669"/>
    <property type="project" value="UniProtKB-UniRule"/>
</dbReference>
<evidence type="ECO:0000256" key="9">
    <source>
        <dbReference type="ARBA" id="ARBA00022777"/>
    </source>
</evidence>
<dbReference type="InterPro" id="IPR027417">
    <property type="entry name" value="P-loop_NTPase"/>
</dbReference>
<evidence type="ECO:0000256" key="2">
    <source>
        <dbReference type="ARBA" id="ARBA00004870"/>
    </source>
</evidence>
<comment type="caution">
    <text evidence="14">The sequence shown here is derived from an EMBL/GenBank/DDBJ whole genome shotgun (WGS) entry which is preliminary data.</text>
</comment>
<dbReference type="RefSeq" id="WP_206561850.1">
    <property type="nucleotide sequence ID" value="NZ_JAFKCZ010000014.1"/>
</dbReference>
<evidence type="ECO:0000256" key="5">
    <source>
        <dbReference type="ARBA" id="ARBA00022516"/>
    </source>
</evidence>
<evidence type="ECO:0000256" key="8">
    <source>
        <dbReference type="ARBA" id="ARBA00022741"/>
    </source>
</evidence>
<evidence type="ECO:0000256" key="1">
    <source>
        <dbReference type="ARBA" id="ARBA00002274"/>
    </source>
</evidence>
<dbReference type="PANTHER" id="PTHR42724:SF1">
    <property type="entry name" value="TETRAACYLDISACCHARIDE 4'-KINASE, MITOCHONDRIAL-RELATED"/>
    <property type="match status" value="1"/>
</dbReference>
<evidence type="ECO:0000256" key="6">
    <source>
        <dbReference type="ARBA" id="ARBA00022556"/>
    </source>
</evidence>
<keyword evidence="5 13" id="KW-0444">Lipid biosynthesis</keyword>
<keyword evidence="11 13" id="KW-0443">Lipid metabolism</keyword>
<dbReference type="SUPFAM" id="SSF52540">
    <property type="entry name" value="P-loop containing nucleoside triphosphate hydrolases"/>
    <property type="match status" value="1"/>
</dbReference>
<keyword evidence="9 13" id="KW-0418">Kinase</keyword>
<reference evidence="14" key="1">
    <citation type="submission" date="2021-02" db="EMBL/GenBank/DDBJ databases">
        <title>PHA producing bacteria isolated from coastal sediment in Guangdong, Shenzhen.</title>
        <authorList>
            <person name="Zheng W."/>
            <person name="Yu S."/>
            <person name="Huang Y."/>
        </authorList>
    </citation>
    <scope>NUCLEOTIDE SEQUENCE</scope>
    <source>
        <strain evidence="14">TN14-10</strain>
    </source>
</reference>
<dbReference type="GO" id="GO:0005886">
    <property type="term" value="C:plasma membrane"/>
    <property type="evidence" value="ECO:0007669"/>
    <property type="project" value="TreeGrafter"/>
</dbReference>